<sequence length="46" mass="5035">MRHLSSKLPLCHQPSVHNMISGFKASCKLQCSIRHSNHCTGSTPSS</sequence>
<name>A0A0A9FS76_ARUDO</name>
<proteinExistence type="predicted"/>
<accession>A0A0A9FS76</accession>
<reference evidence="1" key="2">
    <citation type="journal article" date="2015" name="Data Brief">
        <title>Shoot transcriptome of the giant reed, Arundo donax.</title>
        <authorList>
            <person name="Barrero R.A."/>
            <person name="Guerrero F.D."/>
            <person name="Moolhuijzen P."/>
            <person name="Goolsby J.A."/>
            <person name="Tidwell J."/>
            <person name="Bellgard S.E."/>
            <person name="Bellgard M.I."/>
        </authorList>
    </citation>
    <scope>NUCLEOTIDE SEQUENCE</scope>
    <source>
        <tissue evidence="1">Shoot tissue taken approximately 20 cm above the soil surface</tissue>
    </source>
</reference>
<protein>
    <submittedName>
        <fullName evidence="1">Uncharacterized protein</fullName>
    </submittedName>
</protein>
<reference evidence="1" key="1">
    <citation type="submission" date="2014-09" db="EMBL/GenBank/DDBJ databases">
        <authorList>
            <person name="Magalhaes I.L.F."/>
            <person name="Oliveira U."/>
            <person name="Santos F.R."/>
            <person name="Vidigal T.H.D.A."/>
            <person name="Brescovit A.D."/>
            <person name="Santos A.J."/>
        </authorList>
    </citation>
    <scope>NUCLEOTIDE SEQUENCE</scope>
    <source>
        <tissue evidence="1">Shoot tissue taken approximately 20 cm above the soil surface</tissue>
    </source>
</reference>
<dbReference type="AlphaFoldDB" id="A0A0A9FS76"/>
<dbReference type="EMBL" id="GBRH01182794">
    <property type="protein sequence ID" value="JAE15102.1"/>
    <property type="molecule type" value="Transcribed_RNA"/>
</dbReference>
<organism evidence="1">
    <name type="scientific">Arundo donax</name>
    <name type="common">Giant reed</name>
    <name type="synonym">Donax arundinaceus</name>
    <dbReference type="NCBI Taxonomy" id="35708"/>
    <lineage>
        <taxon>Eukaryota</taxon>
        <taxon>Viridiplantae</taxon>
        <taxon>Streptophyta</taxon>
        <taxon>Embryophyta</taxon>
        <taxon>Tracheophyta</taxon>
        <taxon>Spermatophyta</taxon>
        <taxon>Magnoliopsida</taxon>
        <taxon>Liliopsida</taxon>
        <taxon>Poales</taxon>
        <taxon>Poaceae</taxon>
        <taxon>PACMAD clade</taxon>
        <taxon>Arundinoideae</taxon>
        <taxon>Arundineae</taxon>
        <taxon>Arundo</taxon>
    </lineage>
</organism>
<evidence type="ECO:0000313" key="1">
    <source>
        <dbReference type="EMBL" id="JAE15102.1"/>
    </source>
</evidence>